<reference evidence="1" key="2">
    <citation type="submission" date="2022-01" db="EMBL/GenBank/DDBJ databases">
        <authorList>
            <person name="Yamashiro T."/>
            <person name="Shiraishi A."/>
            <person name="Satake H."/>
            <person name="Nakayama K."/>
        </authorList>
    </citation>
    <scope>NUCLEOTIDE SEQUENCE</scope>
</reference>
<keyword evidence="2" id="KW-1185">Reference proteome</keyword>
<evidence type="ECO:0000313" key="1">
    <source>
        <dbReference type="EMBL" id="GJT93581.1"/>
    </source>
</evidence>
<evidence type="ECO:0000313" key="2">
    <source>
        <dbReference type="Proteomes" id="UP001151760"/>
    </source>
</evidence>
<gene>
    <name evidence="1" type="ORF">Tco_1082426</name>
</gene>
<name>A0ABQ5I1I9_9ASTR</name>
<dbReference type="Proteomes" id="UP001151760">
    <property type="component" value="Unassembled WGS sequence"/>
</dbReference>
<dbReference type="EMBL" id="BQNB010020216">
    <property type="protein sequence ID" value="GJT93581.1"/>
    <property type="molecule type" value="Genomic_DNA"/>
</dbReference>
<accession>A0ABQ5I1I9</accession>
<proteinExistence type="predicted"/>
<protein>
    <submittedName>
        <fullName evidence="1">Uncharacterized protein</fullName>
    </submittedName>
</protein>
<comment type="caution">
    <text evidence="1">The sequence shown here is derived from an EMBL/GenBank/DDBJ whole genome shotgun (WGS) entry which is preliminary data.</text>
</comment>
<sequence>MFSHEVSVSTEGLKNLKRIVKKKVSKERKPSIPLSKKRCQYICCQNPKRIADIEDDIKGQLLLNSGMSAPPSDYRTKAIESRALRSSKSLVRTLIHIEGVFSTTCGTSSILRVPTSYPCDIARQTSRKTMVFYYKDGILLEPIKTSSCYERPYKGVKASANPDIMYFFTSARDGDPLQDDVRLCLGDDLKKAQDHNQRQV</sequence>
<reference evidence="1" key="1">
    <citation type="journal article" date="2022" name="Int. J. Mol. Sci.">
        <title>Draft Genome of Tanacetum Coccineum: Genomic Comparison of Closely Related Tanacetum-Family Plants.</title>
        <authorList>
            <person name="Yamashiro T."/>
            <person name="Shiraishi A."/>
            <person name="Nakayama K."/>
            <person name="Satake H."/>
        </authorList>
    </citation>
    <scope>NUCLEOTIDE SEQUENCE</scope>
</reference>
<organism evidence="1 2">
    <name type="scientific">Tanacetum coccineum</name>
    <dbReference type="NCBI Taxonomy" id="301880"/>
    <lineage>
        <taxon>Eukaryota</taxon>
        <taxon>Viridiplantae</taxon>
        <taxon>Streptophyta</taxon>
        <taxon>Embryophyta</taxon>
        <taxon>Tracheophyta</taxon>
        <taxon>Spermatophyta</taxon>
        <taxon>Magnoliopsida</taxon>
        <taxon>eudicotyledons</taxon>
        <taxon>Gunneridae</taxon>
        <taxon>Pentapetalae</taxon>
        <taxon>asterids</taxon>
        <taxon>campanulids</taxon>
        <taxon>Asterales</taxon>
        <taxon>Asteraceae</taxon>
        <taxon>Asteroideae</taxon>
        <taxon>Anthemideae</taxon>
        <taxon>Anthemidinae</taxon>
        <taxon>Tanacetum</taxon>
    </lineage>
</organism>